<protein>
    <submittedName>
        <fullName evidence="1">Uncharacterized protein</fullName>
    </submittedName>
</protein>
<keyword evidence="2" id="KW-1185">Reference proteome</keyword>
<dbReference type="RefSeq" id="WP_329611559.1">
    <property type="nucleotide sequence ID" value="NZ_CP108482.1"/>
</dbReference>
<dbReference type="Proteomes" id="UP001432014">
    <property type="component" value="Chromosome"/>
</dbReference>
<reference evidence="1 2" key="1">
    <citation type="submission" date="2022-10" db="EMBL/GenBank/DDBJ databases">
        <title>The complete genomes of actinobacterial strains from the NBC collection.</title>
        <authorList>
            <person name="Joergensen T.S."/>
            <person name="Alvarez Arevalo M."/>
            <person name="Sterndorff E.B."/>
            <person name="Faurdal D."/>
            <person name="Vuksanovic O."/>
            <person name="Mourched A.-S."/>
            <person name="Charusanti P."/>
            <person name="Shaw S."/>
            <person name="Blin K."/>
            <person name="Weber T."/>
        </authorList>
    </citation>
    <scope>NUCLEOTIDE SEQUENCE [LARGE SCALE GENOMIC DNA]</scope>
    <source>
        <strain evidence="1 2">NBC_01247</strain>
    </source>
</reference>
<accession>A0ABZ1WJF7</accession>
<proteinExistence type="predicted"/>
<gene>
    <name evidence="1" type="ORF">OG469_38675</name>
</gene>
<evidence type="ECO:0000313" key="2">
    <source>
        <dbReference type="Proteomes" id="UP001432014"/>
    </source>
</evidence>
<evidence type="ECO:0000313" key="1">
    <source>
        <dbReference type="EMBL" id="WUS60903.1"/>
    </source>
</evidence>
<organism evidence="1 2">
    <name type="scientific">Kitasatospora herbaricolor</name>
    <dbReference type="NCBI Taxonomy" id="68217"/>
    <lineage>
        <taxon>Bacteria</taxon>
        <taxon>Bacillati</taxon>
        <taxon>Actinomycetota</taxon>
        <taxon>Actinomycetes</taxon>
        <taxon>Kitasatosporales</taxon>
        <taxon>Streptomycetaceae</taxon>
        <taxon>Kitasatospora</taxon>
    </lineage>
</organism>
<sequence>MPNFQFPKMLLFLFFLFFVGSGAAQMLSGAEAALLVARPAFDGFGVVGEQVVFDEAGRACGAAVA</sequence>
<dbReference type="EMBL" id="CP108482">
    <property type="protein sequence ID" value="WUS60903.1"/>
    <property type="molecule type" value="Genomic_DNA"/>
</dbReference>
<name>A0ABZ1WJF7_9ACTN</name>